<dbReference type="EMBL" id="MEZT01000003">
    <property type="protein sequence ID" value="OGD57353.1"/>
    <property type="molecule type" value="Genomic_DNA"/>
</dbReference>
<proteinExistence type="predicted"/>
<evidence type="ECO:0000313" key="1">
    <source>
        <dbReference type="EMBL" id="OGD57353.1"/>
    </source>
</evidence>
<gene>
    <name evidence="1" type="ORF">A2V71_00860</name>
</gene>
<name>A0A1F5DQE7_9BACT</name>
<dbReference type="AlphaFoldDB" id="A0A1F5DQE7"/>
<comment type="caution">
    <text evidence="1">The sequence shown here is derived from an EMBL/GenBank/DDBJ whole genome shotgun (WGS) entry which is preliminary data.</text>
</comment>
<sequence>MSAYLYYDENLKSFCLKDFSALDMMQDWFRTLWKKNFVMVEFSDISLKERIKQVLEEGRQVRSLTPKPISFRDVKDEEIKYIDGQWRLQNRRRDLTSYEIDTVRKNIITVMTVLELRIPDDLPDSAIVLYDERRLLDEFAFYCGNVDEIRIYLPKKIDNQRIFFLAFGDSLESRPEKLPYNIC</sequence>
<evidence type="ECO:0000313" key="2">
    <source>
        <dbReference type="Proteomes" id="UP000178764"/>
    </source>
</evidence>
<organism evidence="1 2">
    <name type="scientific">Candidatus Berkelbacteria bacterium RBG_13_40_8</name>
    <dbReference type="NCBI Taxonomy" id="1797467"/>
    <lineage>
        <taxon>Bacteria</taxon>
        <taxon>Candidatus Berkelbacteria</taxon>
    </lineage>
</organism>
<accession>A0A1F5DQE7</accession>
<reference evidence="1 2" key="1">
    <citation type="journal article" date="2016" name="Nat. Commun.">
        <title>Thousands of microbial genomes shed light on interconnected biogeochemical processes in an aquifer system.</title>
        <authorList>
            <person name="Anantharaman K."/>
            <person name="Brown C.T."/>
            <person name="Hug L.A."/>
            <person name="Sharon I."/>
            <person name="Castelle C.J."/>
            <person name="Probst A.J."/>
            <person name="Thomas B.C."/>
            <person name="Singh A."/>
            <person name="Wilkins M.J."/>
            <person name="Karaoz U."/>
            <person name="Brodie E.L."/>
            <person name="Williams K.H."/>
            <person name="Hubbard S.S."/>
            <person name="Banfield J.F."/>
        </authorList>
    </citation>
    <scope>NUCLEOTIDE SEQUENCE [LARGE SCALE GENOMIC DNA]</scope>
</reference>
<protein>
    <submittedName>
        <fullName evidence="1">Uncharacterized protein</fullName>
    </submittedName>
</protein>
<dbReference type="Proteomes" id="UP000178764">
    <property type="component" value="Unassembled WGS sequence"/>
</dbReference>